<reference evidence="4 5" key="1">
    <citation type="journal article" date="2009" name="Stand. Genomic Sci.">
        <title>Complete genome sequence of Kangiella koreensis type strain (SW-125).</title>
        <authorList>
            <person name="Han C."/>
            <person name="Sikorski J."/>
            <person name="Lapidus A."/>
            <person name="Nolan M."/>
            <person name="Glavina Del Rio T."/>
            <person name="Tice H."/>
            <person name="Cheng J.F."/>
            <person name="Lucas S."/>
            <person name="Chen F."/>
            <person name="Copeland A."/>
            <person name="Ivanova N."/>
            <person name="Mavromatis K."/>
            <person name="Ovchinnikova G."/>
            <person name="Pati A."/>
            <person name="Bruce D."/>
            <person name="Goodwin L."/>
            <person name="Pitluck S."/>
            <person name="Chen A."/>
            <person name="Palaniappan K."/>
            <person name="Land M."/>
            <person name="Hauser L."/>
            <person name="Chang Y.J."/>
            <person name="Jeffries C.D."/>
            <person name="Chain P."/>
            <person name="Saunders E."/>
            <person name="Brettin T."/>
            <person name="Goker M."/>
            <person name="Tindall B.J."/>
            <person name="Bristow J."/>
            <person name="Eisen J.A."/>
            <person name="Markowitz V."/>
            <person name="Hugenholtz P."/>
            <person name="Kyrpides N.C."/>
            <person name="Klenk H.P."/>
            <person name="Detter J.C."/>
        </authorList>
    </citation>
    <scope>NUCLEOTIDE SEQUENCE [LARGE SCALE GENOMIC DNA]</scope>
    <source>
        <strain evidence="5">DSM 16069 / KCTC 12182 / SW-125</strain>
    </source>
</reference>
<dbReference type="Proteomes" id="UP000001231">
    <property type="component" value="Chromosome"/>
</dbReference>
<feature type="chain" id="PRO_5002981271" evidence="2">
    <location>
        <begin position="25"/>
        <end position="694"/>
    </location>
</feature>
<dbReference type="EMBL" id="CP001707">
    <property type="protein sequence ID" value="ACV25511.1"/>
    <property type="molecule type" value="Genomic_DNA"/>
</dbReference>
<dbReference type="eggNOG" id="COG0823">
    <property type="taxonomic scope" value="Bacteria"/>
</dbReference>
<dbReference type="Gene3D" id="3.40.50.1820">
    <property type="entry name" value="alpha/beta hydrolase"/>
    <property type="match status" value="1"/>
</dbReference>
<dbReference type="SUPFAM" id="SSF53474">
    <property type="entry name" value="alpha/beta-Hydrolases"/>
    <property type="match status" value="1"/>
</dbReference>
<dbReference type="PANTHER" id="PTHR42776">
    <property type="entry name" value="SERINE PEPTIDASE S9 FAMILY MEMBER"/>
    <property type="match status" value="1"/>
</dbReference>
<dbReference type="AlphaFoldDB" id="C7R680"/>
<dbReference type="Pfam" id="PF00326">
    <property type="entry name" value="Peptidase_S9"/>
    <property type="match status" value="1"/>
</dbReference>
<dbReference type="PANTHER" id="PTHR42776:SF27">
    <property type="entry name" value="DIPEPTIDYL PEPTIDASE FAMILY MEMBER 6"/>
    <property type="match status" value="1"/>
</dbReference>
<dbReference type="InParanoid" id="C7R680"/>
<accession>C7R680</accession>
<dbReference type="KEGG" id="kko:Kkor_0089"/>
<keyword evidence="5" id="KW-1185">Reference proteome</keyword>
<keyword evidence="1" id="KW-0378">Hydrolase</keyword>
<dbReference type="GO" id="GO:0004252">
    <property type="term" value="F:serine-type endopeptidase activity"/>
    <property type="evidence" value="ECO:0007669"/>
    <property type="project" value="TreeGrafter"/>
</dbReference>
<proteinExistence type="predicted"/>
<evidence type="ECO:0000313" key="5">
    <source>
        <dbReference type="Proteomes" id="UP000001231"/>
    </source>
</evidence>
<dbReference type="SUPFAM" id="SSF82171">
    <property type="entry name" value="DPP6 N-terminal domain-like"/>
    <property type="match status" value="1"/>
</dbReference>
<evidence type="ECO:0000256" key="1">
    <source>
        <dbReference type="ARBA" id="ARBA00022801"/>
    </source>
</evidence>
<dbReference type="GO" id="GO:0006508">
    <property type="term" value="P:proteolysis"/>
    <property type="evidence" value="ECO:0007669"/>
    <property type="project" value="InterPro"/>
</dbReference>
<evidence type="ECO:0000256" key="2">
    <source>
        <dbReference type="SAM" id="SignalP"/>
    </source>
</evidence>
<dbReference type="HOGENOM" id="CLU_008615_3_1_6"/>
<organism evidence="4 5">
    <name type="scientific">Kangiella koreensis (strain DSM 16069 / JCM 12317 / KCTC 12182 / SW-125)</name>
    <dbReference type="NCBI Taxonomy" id="523791"/>
    <lineage>
        <taxon>Bacteria</taxon>
        <taxon>Pseudomonadati</taxon>
        <taxon>Pseudomonadota</taxon>
        <taxon>Gammaproteobacteria</taxon>
        <taxon>Kangiellales</taxon>
        <taxon>Kangiellaceae</taxon>
        <taxon>Kangiella</taxon>
    </lineage>
</organism>
<dbReference type="STRING" id="523791.Kkor_0089"/>
<gene>
    <name evidence="4" type="ordered locus">Kkor_0089</name>
</gene>
<dbReference type="InterPro" id="IPR029058">
    <property type="entry name" value="AB_hydrolase_fold"/>
</dbReference>
<feature type="domain" description="Peptidase S9 prolyl oligopeptidase catalytic" evidence="3">
    <location>
        <begin position="449"/>
        <end position="644"/>
    </location>
</feature>
<name>C7R680_KANKD</name>
<protein>
    <submittedName>
        <fullName evidence="4">Peptidase S9 prolyl oligopeptidase active site domain protein</fullName>
    </submittedName>
</protein>
<sequence>MMQKNLSALVATMFAAIAFSTASVGESQSRVVDNDPQELTLQVAASSAEKSERPILIPRDDLMQRADLYDINLSPDGRWLSYRRENDQRNELWLHNIASGEDNRVMANSEDAEVEWSGDGKLLWLPDNKGLAVFDIDSMKGRRIVRYDADRGQRFWGVDHNAPNVAILREKIPVKGEWRYRYLAVDGSGKTRLLRETERTLLHLLLDQKGKLRYASGYDGEKFDTVIWRFEKKGRHELMRCPLPQQCRPVAFHESDAGEILWALAHNGENLMSLQRLKGGAIEWHIVHSDPRGISDAVSLLMQPGNSDWLALAYRPDRVEWYGRTPAMKSHLEKLRKQFPRANLDFTTSNDNERWLLRASKANWQYDRYFLYDVEHQSLASIFSEERKALIPSAHLIESVAVNWQGKDGMTLYGYLYLPKGIPLARAPLIAILHGGPYNRSNGDNDVATQLLVNRGYIVFKPNFRASTGHGVNYVTAARGDFGKEGVLDDIISGMDYLLANGIGDKNKQAVLGHSFGGYASLLAVTHYQDRFVFAVPSAAPVDMAWTMADIAIEGGSAISSEGPPIDILFPGYGVPYGEPTWHELMHRDSPIAHADELNVPVYLWAGAKDDRVALESLVRYFAESNAEFKPALLIDPESGHSPRERLNVEALAWLIEASADKHFGGGVTPPSRELEKFLNKNFQKGSAGLLESN</sequence>
<dbReference type="InterPro" id="IPR001375">
    <property type="entry name" value="Peptidase_S9_cat"/>
</dbReference>
<dbReference type="InterPro" id="IPR011042">
    <property type="entry name" value="6-blade_b-propeller_TolB-like"/>
</dbReference>
<keyword evidence="2" id="KW-0732">Signal</keyword>
<feature type="signal peptide" evidence="2">
    <location>
        <begin position="1"/>
        <end position="24"/>
    </location>
</feature>
<dbReference type="Gene3D" id="2.120.10.30">
    <property type="entry name" value="TolB, C-terminal domain"/>
    <property type="match status" value="1"/>
</dbReference>
<evidence type="ECO:0000259" key="3">
    <source>
        <dbReference type="Pfam" id="PF00326"/>
    </source>
</evidence>
<dbReference type="RefSeq" id="WP_012800026.1">
    <property type="nucleotide sequence ID" value="NC_013166.1"/>
</dbReference>
<evidence type="ECO:0000313" key="4">
    <source>
        <dbReference type="EMBL" id="ACV25511.1"/>
    </source>
</evidence>
<dbReference type="eggNOG" id="COG1506">
    <property type="taxonomic scope" value="Bacteria"/>
</dbReference>